<sequence>MASDSQHVKHFWVASGSFIESYLLWLPWSKDAGASTALLSFYDADGSLVNEAELTSKAGNPTALEVGQFLGSCKLESGIRHAHLMVRYTKPCWWGCRLISGASASMLGEPEIISGERTGFMPVVFSSSRHPLLCVVNHSQEEARLRCQLFFGARIPETELLISPLGVRLLALDVEFETSLPKDSAKTLRAYLRFGMHGGGVVGAQVLELYPGSKKEEFLSAVG</sequence>
<proteinExistence type="predicted"/>
<dbReference type="AlphaFoldDB" id="A0A7X9FSN0"/>
<gene>
    <name evidence="1" type="ORF">GYA55_10485</name>
</gene>
<dbReference type="Proteomes" id="UP000524246">
    <property type="component" value="Unassembled WGS sequence"/>
</dbReference>
<evidence type="ECO:0000313" key="1">
    <source>
        <dbReference type="EMBL" id="NMC63578.1"/>
    </source>
</evidence>
<reference evidence="1 2" key="1">
    <citation type="journal article" date="2020" name="Biotechnol. Biofuels">
        <title>New insights from the biogas microbiome by comprehensive genome-resolved metagenomics of nearly 1600 species originating from multiple anaerobic digesters.</title>
        <authorList>
            <person name="Campanaro S."/>
            <person name="Treu L."/>
            <person name="Rodriguez-R L.M."/>
            <person name="Kovalovszki A."/>
            <person name="Ziels R.M."/>
            <person name="Maus I."/>
            <person name="Zhu X."/>
            <person name="Kougias P.G."/>
            <person name="Basile A."/>
            <person name="Luo G."/>
            <person name="Schluter A."/>
            <person name="Konstantinidis K.T."/>
            <person name="Angelidaki I."/>
        </authorList>
    </citation>
    <scope>NUCLEOTIDE SEQUENCE [LARGE SCALE GENOMIC DNA]</scope>
    <source>
        <strain evidence="1">AS27yjCOA_65</strain>
    </source>
</reference>
<organism evidence="1 2">
    <name type="scientific">SAR324 cluster bacterium</name>
    <dbReference type="NCBI Taxonomy" id="2024889"/>
    <lineage>
        <taxon>Bacteria</taxon>
        <taxon>Deltaproteobacteria</taxon>
        <taxon>SAR324 cluster</taxon>
    </lineage>
</organism>
<comment type="caution">
    <text evidence="1">The sequence shown here is derived from an EMBL/GenBank/DDBJ whole genome shotgun (WGS) entry which is preliminary data.</text>
</comment>
<accession>A0A7X9FSN0</accession>
<evidence type="ECO:0000313" key="2">
    <source>
        <dbReference type="Proteomes" id="UP000524246"/>
    </source>
</evidence>
<protein>
    <submittedName>
        <fullName evidence="1">Uncharacterized protein</fullName>
    </submittedName>
</protein>
<dbReference type="EMBL" id="JAAZON010000473">
    <property type="protein sequence ID" value="NMC63578.1"/>
    <property type="molecule type" value="Genomic_DNA"/>
</dbReference>
<name>A0A7X9FSN0_9DELT</name>